<dbReference type="Pfam" id="PF02631">
    <property type="entry name" value="RecX_HTH2"/>
    <property type="match status" value="1"/>
</dbReference>
<evidence type="ECO:0000256" key="1">
    <source>
        <dbReference type="ARBA" id="ARBA00004496"/>
    </source>
</evidence>
<accession>A0A0G4B326</accession>
<protein>
    <recommendedName>
        <fullName evidence="3 5">Regulatory protein RecX</fullName>
    </recommendedName>
</protein>
<dbReference type="AlphaFoldDB" id="A0A0G4B326"/>
<comment type="function">
    <text evidence="5">Modulates RecA activity.</text>
</comment>
<dbReference type="InterPro" id="IPR053924">
    <property type="entry name" value="RecX_HTH_2nd"/>
</dbReference>
<keyword evidence="4 5" id="KW-0963">Cytoplasm</keyword>
<dbReference type="InterPro" id="IPR003783">
    <property type="entry name" value="Regulatory_RecX"/>
</dbReference>
<evidence type="ECO:0000259" key="7">
    <source>
        <dbReference type="Pfam" id="PF21981"/>
    </source>
</evidence>
<dbReference type="EMBL" id="CP011213">
    <property type="protein sequence ID" value="AKM82351.1"/>
    <property type="molecule type" value="Genomic_DNA"/>
</dbReference>
<evidence type="ECO:0000313" key="9">
    <source>
        <dbReference type="EMBL" id="AKM82351.1"/>
    </source>
</evidence>
<gene>
    <name evidence="5 9" type="primary">recX</name>
    <name evidence="9" type="ORF">UT28_C0001G0546</name>
</gene>
<name>A0A0G4B326_9BACT</name>
<proteinExistence type="inferred from homology"/>
<dbReference type="PANTHER" id="PTHR33602">
    <property type="entry name" value="REGULATORY PROTEIN RECX FAMILY PROTEIN"/>
    <property type="match status" value="1"/>
</dbReference>
<organism evidence="9 10">
    <name type="scientific">Berkelbacteria bacterium GW2011_GWE1_39_12</name>
    <dbReference type="NCBI Taxonomy" id="1618337"/>
    <lineage>
        <taxon>Bacteria</taxon>
        <taxon>Candidatus Berkelbacteria</taxon>
    </lineage>
</organism>
<dbReference type="InterPro" id="IPR053926">
    <property type="entry name" value="RecX_HTH_1st"/>
</dbReference>
<sequence length="142" mass="16515">MHDPGSTLKIALTFLKFRPRTVFELTEKLKSKNISQEEIDKTLEVLTRNKLLGDAEFAKMWVRDRNLFKPSGSFVLKLELRKLGVSDEDIETALENQDEEALARKALESKSRYRNAEFNKQAQFLQRRGFNPGIIFKILKKN</sequence>
<feature type="domain" description="RecX second three-helical" evidence="6">
    <location>
        <begin position="54"/>
        <end position="94"/>
    </location>
</feature>
<dbReference type="STRING" id="1618337.UT28_C0001G0546"/>
<evidence type="ECO:0000256" key="3">
    <source>
        <dbReference type="ARBA" id="ARBA00018111"/>
    </source>
</evidence>
<evidence type="ECO:0000313" key="10">
    <source>
        <dbReference type="Proteomes" id="UP000035648"/>
    </source>
</evidence>
<dbReference type="Gene3D" id="1.10.10.10">
    <property type="entry name" value="Winged helix-like DNA-binding domain superfamily/Winged helix DNA-binding domain"/>
    <property type="match status" value="2"/>
</dbReference>
<dbReference type="GO" id="GO:0005737">
    <property type="term" value="C:cytoplasm"/>
    <property type="evidence" value="ECO:0007669"/>
    <property type="project" value="UniProtKB-SubCell"/>
</dbReference>
<dbReference type="PANTHER" id="PTHR33602:SF1">
    <property type="entry name" value="REGULATORY PROTEIN RECX FAMILY PROTEIN"/>
    <property type="match status" value="1"/>
</dbReference>
<dbReference type="Proteomes" id="UP000035648">
    <property type="component" value="Chromosome"/>
</dbReference>
<dbReference type="GO" id="GO:0006282">
    <property type="term" value="P:regulation of DNA repair"/>
    <property type="evidence" value="ECO:0007669"/>
    <property type="project" value="UniProtKB-UniRule"/>
</dbReference>
<evidence type="ECO:0000259" key="8">
    <source>
        <dbReference type="Pfam" id="PF21982"/>
    </source>
</evidence>
<reference evidence="9 10" key="1">
    <citation type="journal article" date="2015" name="Nature">
        <title>rRNA introns, odd ribosomes, and small enigmatic genomes across a large radiation of phyla.</title>
        <authorList>
            <person name="Brown C.T."/>
            <person name="Hug L.A."/>
            <person name="Thomas B.C."/>
            <person name="Sharon I."/>
            <person name="Castelle C.J."/>
            <person name="Singh A."/>
            <person name="Wilkins M.J."/>
            <person name="Williams K.H."/>
            <person name="Banfield J.F."/>
        </authorList>
    </citation>
    <scope>NUCLEOTIDE SEQUENCE [LARGE SCALE GENOMIC DNA]</scope>
</reference>
<evidence type="ECO:0000256" key="4">
    <source>
        <dbReference type="ARBA" id="ARBA00022490"/>
    </source>
</evidence>
<comment type="subcellular location">
    <subcellularLocation>
        <location evidence="1 5">Cytoplasm</location>
    </subcellularLocation>
</comment>
<dbReference type="InterPro" id="IPR036388">
    <property type="entry name" value="WH-like_DNA-bd_sf"/>
</dbReference>
<evidence type="ECO:0000259" key="6">
    <source>
        <dbReference type="Pfam" id="PF02631"/>
    </source>
</evidence>
<evidence type="ECO:0000256" key="2">
    <source>
        <dbReference type="ARBA" id="ARBA00009695"/>
    </source>
</evidence>
<dbReference type="Pfam" id="PF21982">
    <property type="entry name" value="RecX_HTH1"/>
    <property type="match status" value="1"/>
</dbReference>
<feature type="domain" description="RecX first three-helical" evidence="8">
    <location>
        <begin position="10"/>
        <end position="44"/>
    </location>
</feature>
<dbReference type="InterPro" id="IPR053925">
    <property type="entry name" value="RecX_HTH_3rd"/>
</dbReference>
<dbReference type="KEGG" id="bbgw:UT28_C0001G0546"/>
<comment type="similarity">
    <text evidence="2 5">Belongs to the RecX family.</text>
</comment>
<evidence type="ECO:0000256" key="5">
    <source>
        <dbReference type="HAMAP-Rule" id="MF_01114"/>
    </source>
</evidence>
<feature type="domain" description="RecX third three-helical" evidence="7">
    <location>
        <begin position="98"/>
        <end position="139"/>
    </location>
</feature>
<dbReference type="HAMAP" id="MF_01114">
    <property type="entry name" value="RecX"/>
    <property type="match status" value="1"/>
</dbReference>
<dbReference type="Pfam" id="PF21981">
    <property type="entry name" value="RecX_HTH3"/>
    <property type="match status" value="1"/>
</dbReference>